<dbReference type="PROSITE" id="PS00061">
    <property type="entry name" value="ADH_SHORT"/>
    <property type="match status" value="1"/>
</dbReference>
<evidence type="ECO:0000256" key="1">
    <source>
        <dbReference type="ARBA" id="ARBA00006484"/>
    </source>
</evidence>
<dbReference type="Proteomes" id="UP000015241">
    <property type="component" value="Unassembled WGS sequence"/>
</dbReference>
<comment type="similarity">
    <text evidence="1 4">Belongs to the short-chain dehydrogenases/reductases (SDR) family.</text>
</comment>
<evidence type="ECO:0000256" key="3">
    <source>
        <dbReference type="ARBA" id="ARBA00023002"/>
    </source>
</evidence>
<dbReference type="InParanoid" id="S8E880"/>
<evidence type="ECO:0000313" key="6">
    <source>
        <dbReference type="Proteomes" id="UP000015241"/>
    </source>
</evidence>
<dbReference type="InterPro" id="IPR020904">
    <property type="entry name" value="Sc_DH/Rdtase_CS"/>
</dbReference>
<keyword evidence="6" id="KW-1185">Reference proteome</keyword>
<dbReference type="Pfam" id="PF00106">
    <property type="entry name" value="adh_short"/>
    <property type="match status" value="1"/>
</dbReference>
<dbReference type="SUPFAM" id="SSF51735">
    <property type="entry name" value="NAD(P)-binding Rossmann-fold domains"/>
    <property type="match status" value="1"/>
</dbReference>
<dbReference type="FunCoup" id="S8E880">
    <property type="interactions" value="323"/>
</dbReference>
<dbReference type="EMBL" id="KE504156">
    <property type="protein sequence ID" value="EPS99568.1"/>
    <property type="molecule type" value="Genomic_DNA"/>
</dbReference>
<dbReference type="eggNOG" id="KOG1205">
    <property type="taxonomic scope" value="Eukaryota"/>
</dbReference>
<proteinExistence type="inferred from homology"/>
<dbReference type="Gene3D" id="3.40.50.720">
    <property type="entry name" value="NAD(P)-binding Rossmann-like Domain"/>
    <property type="match status" value="1"/>
</dbReference>
<sequence length="290" mass="31215">MAPKIWFITGSSAGMGRAMTERVLSQGDIAVATLRKPAALADLAQKYPKDRLLVVRLDVTNKAEIISAFAAARAAFGRVDVVFNNAGYSVLGEVESVPEETARTLFDTNFWGALNVALEAVRVFRDENQPQGGKLINNSSVLAVTTSPAIGIYTASKHALEGVMESLAKELNPAWNIKVTNILPGAFATRGTSSESMVVTEPQPAYDFEGSNTAAARTIVGFRLPGDTEKMIKVVYEQVATMDDPPVRLLLGKDALIRFETASKKFAEDVTKYASLSDDLLREGASLPTN</sequence>
<dbReference type="HOGENOM" id="CLU_010194_2_9_1"/>
<dbReference type="InterPro" id="IPR036291">
    <property type="entry name" value="NAD(P)-bd_dom_sf"/>
</dbReference>
<dbReference type="PRINTS" id="PR00081">
    <property type="entry name" value="GDHRDH"/>
</dbReference>
<evidence type="ECO:0000256" key="4">
    <source>
        <dbReference type="RuleBase" id="RU000363"/>
    </source>
</evidence>
<dbReference type="InterPro" id="IPR002347">
    <property type="entry name" value="SDR_fam"/>
</dbReference>
<dbReference type="STRING" id="743788.S8E880"/>
<evidence type="ECO:0000313" key="5">
    <source>
        <dbReference type="EMBL" id="EPS99568.1"/>
    </source>
</evidence>
<gene>
    <name evidence="5" type="ORF">FOMPIDRAFT_92468</name>
</gene>
<protein>
    <submittedName>
        <fullName evidence="5">NAD-binding protein</fullName>
    </submittedName>
</protein>
<dbReference type="PANTHER" id="PTHR43976">
    <property type="entry name" value="SHORT CHAIN DEHYDROGENASE"/>
    <property type="match status" value="1"/>
</dbReference>
<dbReference type="AlphaFoldDB" id="S8E880"/>
<reference evidence="5 6" key="1">
    <citation type="journal article" date="2012" name="Science">
        <title>The Paleozoic origin of enzymatic lignin decomposition reconstructed from 31 fungal genomes.</title>
        <authorList>
            <person name="Floudas D."/>
            <person name="Binder M."/>
            <person name="Riley R."/>
            <person name="Barry K."/>
            <person name="Blanchette R.A."/>
            <person name="Henrissat B."/>
            <person name="Martinez A.T."/>
            <person name="Otillar R."/>
            <person name="Spatafora J.W."/>
            <person name="Yadav J.S."/>
            <person name="Aerts A."/>
            <person name="Benoit I."/>
            <person name="Boyd A."/>
            <person name="Carlson A."/>
            <person name="Copeland A."/>
            <person name="Coutinho P.M."/>
            <person name="de Vries R.P."/>
            <person name="Ferreira P."/>
            <person name="Findley K."/>
            <person name="Foster B."/>
            <person name="Gaskell J."/>
            <person name="Glotzer D."/>
            <person name="Gorecki P."/>
            <person name="Heitman J."/>
            <person name="Hesse C."/>
            <person name="Hori C."/>
            <person name="Igarashi K."/>
            <person name="Jurgens J.A."/>
            <person name="Kallen N."/>
            <person name="Kersten P."/>
            <person name="Kohler A."/>
            <person name="Kuees U."/>
            <person name="Kumar T.K.A."/>
            <person name="Kuo A."/>
            <person name="LaButti K."/>
            <person name="Larrondo L.F."/>
            <person name="Lindquist E."/>
            <person name="Ling A."/>
            <person name="Lombard V."/>
            <person name="Lucas S."/>
            <person name="Lundell T."/>
            <person name="Martin R."/>
            <person name="McLaughlin D.J."/>
            <person name="Morgenstern I."/>
            <person name="Morin E."/>
            <person name="Murat C."/>
            <person name="Nagy L.G."/>
            <person name="Nolan M."/>
            <person name="Ohm R.A."/>
            <person name="Patyshakuliyeva A."/>
            <person name="Rokas A."/>
            <person name="Ruiz-Duenas F.J."/>
            <person name="Sabat G."/>
            <person name="Salamov A."/>
            <person name="Samejima M."/>
            <person name="Schmutz J."/>
            <person name="Slot J.C."/>
            <person name="St John F."/>
            <person name="Stenlid J."/>
            <person name="Sun H."/>
            <person name="Sun S."/>
            <person name="Syed K."/>
            <person name="Tsang A."/>
            <person name="Wiebenga A."/>
            <person name="Young D."/>
            <person name="Pisabarro A."/>
            <person name="Eastwood D.C."/>
            <person name="Martin F."/>
            <person name="Cullen D."/>
            <person name="Grigoriev I.V."/>
            <person name="Hibbett D.S."/>
        </authorList>
    </citation>
    <scope>NUCLEOTIDE SEQUENCE</scope>
    <source>
        <strain evidence="6">FP-58527</strain>
    </source>
</reference>
<evidence type="ECO:0000256" key="2">
    <source>
        <dbReference type="ARBA" id="ARBA00022857"/>
    </source>
</evidence>
<keyword evidence="3" id="KW-0560">Oxidoreductase</keyword>
<keyword evidence="2" id="KW-0521">NADP</keyword>
<dbReference type="OrthoDB" id="1274115at2759"/>
<accession>S8E880</accession>
<organism evidence="5 6">
    <name type="scientific">Fomitopsis schrenkii</name>
    <name type="common">Brown rot fungus</name>
    <dbReference type="NCBI Taxonomy" id="2126942"/>
    <lineage>
        <taxon>Eukaryota</taxon>
        <taxon>Fungi</taxon>
        <taxon>Dikarya</taxon>
        <taxon>Basidiomycota</taxon>
        <taxon>Agaricomycotina</taxon>
        <taxon>Agaricomycetes</taxon>
        <taxon>Polyporales</taxon>
        <taxon>Fomitopsis</taxon>
    </lineage>
</organism>
<dbReference type="InterPro" id="IPR051911">
    <property type="entry name" value="SDR_oxidoreductase"/>
</dbReference>
<name>S8E880_FOMSC</name>
<dbReference type="PANTHER" id="PTHR43976:SF16">
    <property type="entry name" value="SHORT-CHAIN DEHYDROGENASE_REDUCTASE FAMILY PROTEIN"/>
    <property type="match status" value="1"/>
</dbReference>
<dbReference type="PRINTS" id="PR00080">
    <property type="entry name" value="SDRFAMILY"/>
</dbReference>
<dbReference type="GO" id="GO:0016491">
    <property type="term" value="F:oxidoreductase activity"/>
    <property type="evidence" value="ECO:0007669"/>
    <property type="project" value="UniProtKB-KW"/>
</dbReference>